<sequence>MPANQQTLSFFSFDDDDDFGEFNFVSSSLPTHQQEEEEDEDWGDFVIGSHNSVPDPNPNPNPTPDSLRKGAIPLSVFGLDEDEPEPEVGLGNGFAAPSPAAGAKEKEKAREVRDLIADLYGQVGVGTEAEAEVGEDGWEFKDASSAGGVKELEKKGDAGDNGIEVDGNRLDTAHDSFGQFRVNNGGQQLGDVYAADDMCTNGLNFNSNVAHSHRVPDTSQKTGHIENITKLNPSMENGVNVQLWDFDNAFSDNVAVTRSFGGQKIPDAEADLFKSTDKIQDTAILWESSLGFDHASTDNNGKENLTWSVKETGGSFGKPNAGEIGIKDSMFHSVIALDDIISSLYNESDQSHPVLPTQIPTNGGSNIAVISPDSVSLNGDSYFDDSEWEFQKAPDSIEFQKAPDSIEFQKAPDSIVIDPKSSRKIDENLSCGSPQIPSLDLYSRLKEESLFLIVHHLDDLKKAHEVASLSGEQAKALKIDEDIQVIYKKLQEAMVSENMYMGRHQSREACVSQLVHFVEDPRFQAFEQEYHLSKRVLLAEKDFRVAIELFEHATSVLRILELASGEEQQTYINVWSKMGAACAKELQHGAMIWRESLGANISEQILSRGKRYFLALGEIYRVSEILRTSLKLYKPWVLSNWEGTSKELLTSLDNCAEAWTSFALVESLESISAATTDLEAKALLESITTIRDSNDLYSQNHVFGGSDDMICRLSLLPMGRLKGDKLVTWNGDHYCLKLANLWANRVSSRPPHLPCILAR</sequence>
<reference evidence="3" key="2">
    <citation type="submission" date="2023-04" db="EMBL/GenBank/DDBJ databases">
        <authorList>
            <person name="Bruccoleri R.E."/>
            <person name="Oakeley E.J."/>
            <person name="Faust A.-M."/>
            <person name="Dessus-Babus S."/>
            <person name="Altorfer M."/>
            <person name="Burckhardt D."/>
            <person name="Oertli M."/>
            <person name="Naumann U."/>
            <person name="Petersen F."/>
            <person name="Wong J."/>
        </authorList>
    </citation>
    <scope>NUCLEOTIDE SEQUENCE</scope>
    <source>
        <strain evidence="3">GSM-AAB239-AS_SAM_17_03QT</strain>
        <tissue evidence="3">Leaf</tissue>
    </source>
</reference>
<keyword evidence="4" id="KW-1185">Reference proteome</keyword>
<organism evidence="3 4">
    <name type="scientific">Iris pallida</name>
    <name type="common">Sweet iris</name>
    <dbReference type="NCBI Taxonomy" id="29817"/>
    <lineage>
        <taxon>Eukaryota</taxon>
        <taxon>Viridiplantae</taxon>
        <taxon>Streptophyta</taxon>
        <taxon>Embryophyta</taxon>
        <taxon>Tracheophyta</taxon>
        <taxon>Spermatophyta</taxon>
        <taxon>Magnoliopsida</taxon>
        <taxon>Liliopsida</taxon>
        <taxon>Asparagales</taxon>
        <taxon>Iridaceae</taxon>
        <taxon>Iridoideae</taxon>
        <taxon>Irideae</taxon>
        <taxon>Iris</taxon>
    </lineage>
</organism>
<dbReference type="InterPro" id="IPR059024">
    <property type="entry name" value="SYNRG_C"/>
</dbReference>
<protein>
    <recommendedName>
        <fullName evidence="2">Synergin gamma C-terminal domain-containing protein</fullName>
    </recommendedName>
</protein>
<name>A0AAX6ERG1_IRIPA</name>
<gene>
    <name evidence="3" type="ORF">M6B38_174140</name>
</gene>
<dbReference type="AlphaFoldDB" id="A0AAX6ERG1"/>
<evidence type="ECO:0000313" key="3">
    <source>
        <dbReference type="EMBL" id="KAJ6806365.1"/>
    </source>
</evidence>
<dbReference type="Pfam" id="PF25999">
    <property type="entry name" value="SYNRG_C"/>
    <property type="match status" value="1"/>
</dbReference>
<dbReference type="EMBL" id="JANAVB010034617">
    <property type="protein sequence ID" value="KAJ6806365.1"/>
    <property type="molecule type" value="Genomic_DNA"/>
</dbReference>
<evidence type="ECO:0000313" key="4">
    <source>
        <dbReference type="Proteomes" id="UP001140949"/>
    </source>
</evidence>
<evidence type="ECO:0000259" key="2">
    <source>
        <dbReference type="Pfam" id="PF25999"/>
    </source>
</evidence>
<dbReference type="PANTHER" id="PTHR35701">
    <property type="entry name" value="OS11G0148400 PROTEIN"/>
    <property type="match status" value="1"/>
</dbReference>
<comment type="caution">
    <text evidence="3">The sequence shown here is derived from an EMBL/GenBank/DDBJ whole genome shotgun (WGS) entry which is preliminary data.</text>
</comment>
<feature type="region of interest" description="Disordered" evidence="1">
    <location>
        <begin position="22"/>
        <end position="71"/>
    </location>
</feature>
<feature type="domain" description="Synergin gamma C-terminal" evidence="2">
    <location>
        <begin position="565"/>
        <end position="753"/>
    </location>
</feature>
<proteinExistence type="predicted"/>
<dbReference type="PANTHER" id="PTHR35701:SF1">
    <property type="entry name" value="OS11G0148400 PROTEIN"/>
    <property type="match status" value="1"/>
</dbReference>
<reference evidence="3" key="1">
    <citation type="journal article" date="2023" name="GigaByte">
        <title>Genome assembly of the bearded iris, Iris pallida Lam.</title>
        <authorList>
            <person name="Bruccoleri R.E."/>
            <person name="Oakeley E.J."/>
            <person name="Faust A.M.E."/>
            <person name="Altorfer M."/>
            <person name="Dessus-Babus S."/>
            <person name="Burckhardt D."/>
            <person name="Oertli M."/>
            <person name="Naumann U."/>
            <person name="Petersen F."/>
            <person name="Wong J."/>
        </authorList>
    </citation>
    <scope>NUCLEOTIDE SEQUENCE</scope>
    <source>
        <strain evidence="3">GSM-AAB239-AS_SAM_17_03QT</strain>
    </source>
</reference>
<accession>A0AAX6ERG1</accession>
<evidence type="ECO:0000256" key="1">
    <source>
        <dbReference type="SAM" id="MobiDB-lite"/>
    </source>
</evidence>
<dbReference type="Proteomes" id="UP001140949">
    <property type="component" value="Unassembled WGS sequence"/>
</dbReference>